<evidence type="ECO:0000313" key="9">
    <source>
        <dbReference type="EMBL" id="EWM22494.1"/>
    </source>
</evidence>
<dbReference type="AlphaFoldDB" id="W7TP71"/>
<feature type="compositionally biased region" description="Pro residues" evidence="7">
    <location>
        <begin position="573"/>
        <end position="588"/>
    </location>
</feature>
<dbReference type="Gene3D" id="1.10.10.790">
    <property type="entry name" value="Surp module"/>
    <property type="match status" value="2"/>
</dbReference>
<keyword evidence="3" id="KW-0747">Spliceosome</keyword>
<dbReference type="OrthoDB" id="447637at2759"/>
<keyword evidence="2" id="KW-0507">mRNA processing</keyword>
<feature type="compositionally biased region" description="Acidic residues" evidence="7">
    <location>
        <begin position="329"/>
        <end position="345"/>
    </location>
</feature>
<feature type="region of interest" description="Disordered" evidence="7">
    <location>
        <begin position="98"/>
        <end position="142"/>
    </location>
</feature>
<organism evidence="9 10">
    <name type="scientific">Nannochloropsis gaditana</name>
    <dbReference type="NCBI Taxonomy" id="72520"/>
    <lineage>
        <taxon>Eukaryota</taxon>
        <taxon>Sar</taxon>
        <taxon>Stramenopiles</taxon>
        <taxon>Ochrophyta</taxon>
        <taxon>Eustigmatophyceae</taxon>
        <taxon>Eustigmatales</taxon>
        <taxon>Monodopsidaceae</taxon>
        <taxon>Nannochloropsis</taxon>
    </lineage>
</organism>
<dbReference type="InterPro" id="IPR000061">
    <property type="entry name" value="Surp"/>
</dbReference>
<comment type="subcellular location">
    <subcellularLocation>
        <location evidence="1">Nucleus</location>
    </subcellularLocation>
</comment>
<feature type="region of interest" description="Disordered" evidence="7">
    <location>
        <begin position="316"/>
        <end position="380"/>
    </location>
</feature>
<dbReference type="GO" id="GO:0071004">
    <property type="term" value="C:U2-type prespliceosome"/>
    <property type="evidence" value="ECO:0007669"/>
    <property type="project" value="TreeGrafter"/>
</dbReference>
<feature type="compositionally biased region" description="Pro residues" evidence="7">
    <location>
        <begin position="347"/>
        <end position="361"/>
    </location>
</feature>
<dbReference type="GO" id="GO:0003723">
    <property type="term" value="F:RNA binding"/>
    <property type="evidence" value="ECO:0007669"/>
    <property type="project" value="InterPro"/>
</dbReference>
<comment type="caution">
    <text evidence="9">The sequence shown here is derived from an EMBL/GenBank/DDBJ whole genome shotgun (WGS) entry which is preliminary data.</text>
</comment>
<name>W7TP71_9STRA</name>
<feature type="compositionally biased region" description="Basic and acidic residues" evidence="7">
    <location>
        <begin position="631"/>
        <end position="650"/>
    </location>
</feature>
<dbReference type="PANTHER" id="PTHR15316">
    <property type="entry name" value="SPLICEOSOME ASSOCIATED PROTEIN 114/SWAP SPLICING FACTOR-RELATED"/>
    <property type="match status" value="1"/>
</dbReference>
<keyword evidence="6" id="KW-0539">Nucleus</keyword>
<keyword evidence="10" id="KW-1185">Reference proteome</keyword>
<dbReference type="Pfam" id="PF01805">
    <property type="entry name" value="Surp"/>
    <property type="match status" value="2"/>
</dbReference>
<dbReference type="SMART" id="SM00648">
    <property type="entry name" value="SWAP"/>
    <property type="match status" value="2"/>
</dbReference>
<dbReference type="PANTHER" id="PTHR15316:SF1">
    <property type="entry name" value="SPLICING FACTOR 3A SUBUNIT 1"/>
    <property type="match status" value="1"/>
</dbReference>
<dbReference type="InterPro" id="IPR045146">
    <property type="entry name" value="SF3A1"/>
</dbReference>
<dbReference type="InterPro" id="IPR022030">
    <property type="entry name" value="SF3A1_dom"/>
</dbReference>
<dbReference type="EMBL" id="AZIL01002191">
    <property type="protein sequence ID" value="EWM22494.1"/>
    <property type="molecule type" value="Genomic_DNA"/>
</dbReference>
<evidence type="ECO:0000256" key="2">
    <source>
        <dbReference type="ARBA" id="ARBA00022664"/>
    </source>
</evidence>
<dbReference type="GO" id="GO:0000381">
    <property type="term" value="P:regulation of alternative mRNA splicing, via spliceosome"/>
    <property type="evidence" value="ECO:0007669"/>
    <property type="project" value="TreeGrafter"/>
</dbReference>
<proteinExistence type="predicted"/>
<evidence type="ECO:0000256" key="7">
    <source>
        <dbReference type="SAM" id="MobiDB-lite"/>
    </source>
</evidence>
<dbReference type="GO" id="GO:0045292">
    <property type="term" value="P:mRNA cis splicing, via spliceosome"/>
    <property type="evidence" value="ECO:0007669"/>
    <property type="project" value="InterPro"/>
</dbReference>
<sequence length="810" mass="86711">MAEAPVKEEASTGVALDDADVENEIIQGRSGKVTGIIYPPPDIRAVVDKTAQWVARNGKSFEQRILSSEEGKSSKFNFMKPGDPYNAYYEHRIRQFEEGKGEGPAEKKAKIAEVSPPAAGETRDGKAVADTGETPTAVSAAPTTTVSKASVLGPIAKAALHKPEAPPPPQEFYISHPDGLNPLDVEIIKLTAQYTAASGRQFLAALAQREQRNPLFEFLKPSHILFSYFTTLVDAYIKVLQPTDSQRAMVRQGLETQKVLERAVHRWVHEKDEEQRKKQQQAEQEAERVAYQSVDWHDFVVVETITFAEDELLDVGMPEVGGGRANGEVSEDEGEDMELEEEEEALPLPPPPRPPVPPPRPAAGEERGPGQEGEEDMDLDEGEIKVVSSYKPRVAAGGGAARPEVMLDPVTGKEVPIADVGEHMRIQFLDPRWRDEQRRALEKRKESALAEGGDIAANVRSFAKKRTDIFGTSEEEERQILADQERFRARQEENQRMIWQGGTGGQGTLGPGRAPGPSPVASSEPRPGFPQQTNSFAQPPAPAPSQARGPVPPVSSSLLKNTLAGGAGASSFPAPPRGPPGGPPPGPPSWSASTATTTLGTGAATATATATATPSAAATAAAAAGKAACSHHTDPGRLEFGRRRGGEREGLGGGAKAYFAFRVRVCLCEYRGWFHQHTGASGRERRDLELEGTACEAGDRECDVYGQGSEGAALAPPRRDAAEQNAVAKCGAGGVSEGCTDSCLLQSGRSGLVYRLGARDSLQGGPEVSWEMVRVCLRQTRAQVPGLTLLLWAGHICTSPGIPTRVACIR</sequence>
<dbReference type="Pfam" id="PF12230">
    <property type="entry name" value="PRP21_like_P"/>
    <property type="match status" value="1"/>
</dbReference>
<evidence type="ECO:0000259" key="8">
    <source>
        <dbReference type="PROSITE" id="PS50128"/>
    </source>
</evidence>
<gene>
    <name evidence="9" type="ORF">Naga_100011g62</name>
</gene>
<feature type="domain" description="SURP motif" evidence="8">
    <location>
        <begin position="187"/>
        <end position="229"/>
    </location>
</feature>
<reference evidence="9 10" key="1">
    <citation type="journal article" date="2014" name="Mol. Plant">
        <title>Chromosome Scale Genome Assembly and Transcriptome Profiling of Nannochloropsis gaditana in Nitrogen Depletion.</title>
        <authorList>
            <person name="Corteggiani Carpinelli E."/>
            <person name="Telatin A."/>
            <person name="Vitulo N."/>
            <person name="Forcato C."/>
            <person name="D'Angelo M."/>
            <person name="Schiavon R."/>
            <person name="Vezzi A."/>
            <person name="Giacometti G.M."/>
            <person name="Morosinotto T."/>
            <person name="Valle G."/>
        </authorList>
    </citation>
    <scope>NUCLEOTIDE SEQUENCE [LARGE SCALE GENOMIC DNA]</scope>
    <source>
        <strain evidence="9 10">B-31</strain>
    </source>
</reference>
<dbReference type="FunFam" id="1.10.10.790:FF:000001">
    <property type="entry name" value="Splicing factor 3a, subunit 1"/>
    <property type="match status" value="1"/>
</dbReference>
<keyword evidence="4" id="KW-0677">Repeat</keyword>
<feature type="region of interest" description="Disordered" evidence="7">
    <location>
        <begin position="461"/>
        <end position="607"/>
    </location>
</feature>
<dbReference type="FunFam" id="1.10.10.790:FF:000002">
    <property type="entry name" value="Splicing factor 3A subunit 1"/>
    <property type="match status" value="1"/>
</dbReference>
<accession>W7TP71</accession>
<feature type="domain" description="SURP motif" evidence="8">
    <location>
        <begin position="46"/>
        <end position="89"/>
    </location>
</feature>
<dbReference type="GO" id="GO:0071013">
    <property type="term" value="C:catalytic step 2 spliceosome"/>
    <property type="evidence" value="ECO:0007669"/>
    <property type="project" value="TreeGrafter"/>
</dbReference>
<keyword evidence="5" id="KW-0508">mRNA splicing</keyword>
<dbReference type="GO" id="GO:0005686">
    <property type="term" value="C:U2 snRNP"/>
    <property type="evidence" value="ECO:0007669"/>
    <property type="project" value="TreeGrafter"/>
</dbReference>
<dbReference type="InterPro" id="IPR035967">
    <property type="entry name" value="SWAP/Surp_sf"/>
</dbReference>
<dbReference type="Proteomes" id="UP000019335">
    <property type="component" value="Unassembled WGS sequence"/>
</dbReference>
<evidence type="ECO:0000256" key="6">
    <source>
        <dbReference type="ARBA" id="ARBA00023242"/>
    </source>
</evidence>
<feature type="compositionally biased region" description="Low complexity" evidence="7">
    <location>
        <begin position="589"/>
        <end position="607"/>
    </location>
</feature>
<dbReference type="SUPFAM" id="SSF109905">
    <property type="entry name" value="Surp module (SWAP domain)"/>
    <property type="match status" value="2"/>
</dbReference>
<protein>
    <submittedName>
        <fullName evidence="9">SWAP/Surp</fullName>
    </submittedName>
</protein>
<dbReference type="PROSITE" id="PS50128">
    <property type="entry name" value="SURP"/>
    <property type="match status" value="2"/>
</dbReference>
<feature type="compositionally biased region" description="Basic and acidic residues" evidence="7">
    <location>
        <begin position="478"/>
        <end position="495"/>
    </location>
</feature>
<evidence type="ECO:0000256" key="5">
    <source>
        <dbReference type="ARBA" id="ARBA00023187"/>
    </source>
</evidence>
<evidence type="ECO:0000313" key="10">
    <source>
        <dbReference type="Proteomes" id="UP000019335"/>
    </source>
</evidence>
<feature type="compositionally biased region" description="Gly residues" evidence="7">
    <location>
        <begin position="501"/>
        <end position="510"/>
    </location>
</feature>
<evidence type="ECO:0000256" key="1">
    <source>
        <dbReference type="ARBA" id="ARBA00004123"/>
    </source>
</evidence>
<evidence type="ECO:0000256" key="4">
    <source>
        <dbReference type="ARBA" id="ARBA00022737"/>
    </source>
</evidence>
<feature type="compositionally biased region" description="Basic and acidic residues" evidence="7">
    <location>
        <begin position="98"/>
        <end position="111"/>
    </location>
</feature>
<feature type="region of interest" description="Disordered" evidence="7">
    <location>
        <begin position="628"/>
        <end position="651"/>
    </location>
</feature>
<evidence type="ECO:0000256" key="3">
    <source>
        <dbReference type="ARBA" id="ARBA00022728"/>
    </source>
</evidence>